<organism evidence="1 2">
    <name type="scientific">Burkholderia phage BcepSaruman</name>
    <dbReference type="NCBI Taxonomy" id="2530032"/>
    <lineage>
        <taxon>Viruses</taxon>
        <taxon>Duplodnaviria</taxon>
        <taxon>Heunggongvirae</taxon>
        <taxon>Uroviricota</taxon>
        <taxon>Caudoviricetes</taxon>
        <taxon>Sarumanvirus</taxon>
        <taxon>Sarumanvirus bcepsaruman</taxon>
    </lineage>
</organism>
<dbReference type="Proteomes" id="UP000296455">
    <property type="component" value="Segment"/>
</dbReference>
<protein>
    <submittedName>
        <fullName evidence="1">Tail collar protein</fullName>
    </submittedName>
</protein>
<dbReference type="CDD" id="cd19958">
    <property type="entry name" value="pyocin_knob"/>
    <property type="match status" value="1"/>
</dbReference>
<sequence length="811" mass="83642">MFVQLTTAGEALIRAATGPITITSFKIGDQYNYTPSPSDVDIHGNTIYEGVPTAPFVVNPNVVKYSAYLDYSLGPFAFGEIGMYVGNTLFSLAVSNKLITKESVSSPGLGNAIRIDEFLSVVDTNYEMWLDTAESNNQFRMAVLGSPDQLPQSSNATPNAYIITGVDQKQSAFIAYTDRSGLWNFDAYDYAYQAMATITGVGTQSVKIALADYVPGMSPAYTGEIIAEFATGQNFSFCRYVTGVITTSTDATLQFSSPLAQLPAVGDKIVVFGRQALSTTIPNLPIATHTDLGAVIVGNTLTITTQGVLNVNSSIFPVTSVNGKTGDVNLKIGDIPDAARVAATGDYNDLINKPVPYTLPVATTTTLGGVKAPTNGHITIAGDGTLDLGISPVMTVNGVGPDANGNVVVQDTTVGLVHPTRIPAAADMNAYKQTGLFFVLSADVSSLFNTPNAATDAAILEVAPFTTTGTGGDVVQTWKSGTRMAYRACVNNTWGAWNTVPNGSIPIATTTTLGAVIVGAGLTVDSTGLLKTQIQTVNGYSNANIVLSASDVGAIPTTQKGQPGGVATLDQNTGSAGPTDGYVYGRVPRAQLPLGAVYVIGDWDASANHVSQYQGLGTIDPNTALLTGGQQTIDTAFRQAAGQQVYQTVPGNGSAYRVTVAGTTSLDGTSSWAVGDIVLAFNTNWIKVSGTSPAQAYDIAGGVSGTMTASQIVLQMPITRAVTLPAGLTGSSGYAQTGAAAATTFNIQRIPAGSTTATTVGTINWAVGANRPTFTMASALNLAAGDTLLVVGPLAADTALASAAFTLKGSA</sequence>
<dbReference type="EMBL" id="MK552140">
    <property type="protein sequence ID" value="QBX06700.1"/>
    <property type="molecule type" value="Genomic_DNA"/>
</dbReference>
<name>A0A4D5ZDD2_9CAUD</name>
<accession>A0A4D5ZDD2</accession>
<evidence type="ECO:0000313" key="2">
    <source>
        <dbReference type="Proteomes" id="UP000296455"/>
    </source>
</evidence>
<evidence type="ECO:0000313" key="1">
    <source>
        <dbReference type="EMBL" id="QBX06700.1"/>
    </source>
</evidence>
<proteinExistence type="predicted"/>
<reference evidence="1 2" key="1">
    <citation type="submission" date="2019-02" db="EMBL/GenBank/DDBJ databases">
        <title>Complete genome sequence of Burkholderia cenocepacia phage BcepSaruman.</title>
        <authorList>
            <person name="Park K."/>
            <person name="Liu M."/>
            <person name="Gill J."/>
        </authorList>
    </citation>
    <scope>NUCLEOTIDE SEQUENCE [LARGE SCALE GENOMIC DNA]</scope>
</reference>
<keyword evidence="2" id="KW-1185">Reference proteome</keyword>
<gene>
    <name evidence="1" type="ORF">BcepSaruman_287</name>
</gene>